<reference evidence="1" key="1">
    <citation type="submission" date="2022-03" db="EMBL/GenBank/DDBJ databases">
        <title>Genomic analyses of argali, domestic sheep and their hybrids provide insights into chromosomal evolution, heterosis and genetic basis of agronomic traits.</title>
        <authorList>
            <person name="Li M."/>
        </authorList>
    </citation>
    <scope>NUCLEOTIDE SEQUENCE</scope>
    <source>
        <strain evidence="1">F1 hybrid</strain>
    </source>
</reference>
<dbReference type="EMBL" id="CM043051">
    <property type="protein sequence ID" value="KAI4555612.1"/>
    <property type="molecule type" value="Genomic_DNA"/>
</dbReference>
<protein>
    <submittedName>
        <fullName evidence="1">Uncharacterized protein</fullName>
    </submittedName>
</protein>
<gene>
    <name evidence="1" type="ORF">MJG53_019302</name>
</gene>
<accession>A0ACB9U336</accession>
<proteinExistence type="predicted"/>
<dbReference type="Proteomes" id="UP001057279">
    <property type="component" value="Linkage Group LG26"/>
</dbReference>
<evidence type="ECO:0000313" key="1">
    <source>
        <dbReference type="EMBL" id="KAI4555612.1"/>
    </source>
</evidence>
<keyword evidence="2" id="KW-1185">Reference proteome</keyword>
<comment type="caution">
    <text evidence="1">The sequence shown here is derived from an EMBL/GenBank/DDBJ whole genome shotgun (WGS) entry which is preliminary data.</text>
</comment>
<evidence type="ECO:0000313" key="2">
    <source>
        <dbReference type="Proteomes" id="UP001057279"/>
    </source>
</evidence>
<organism evidence="1 2">
    <name type="scientific">Ovis ammon polii x Ovis aries</name>
    <dbReference type="NCBI Taxonomy" id="2918886"/>
    <lineage>
        <taxon>Eukaryota</taxon>
        <taxon>Metazoa</taxon>
        <taxon>Chordata</taxon>
        <taxon>Craniata</taxon>
        <taxon>Vertebrata</taxon>
        <taxon>Euteleostomi</taxon>
        <taxon>Mammalia</taxon>
        <taxon>Eutheria</taxon>
        <taxon>Laurasiatheria</taxon>
        <taxon>Artiodactyla</taxon>
        <taxon>Ruminantia</taxon>
        <taxon>Pecora</taxon>
        <taxon>Bovidae</taxon>
        <taxon>Caprinae</taxon>
        <taxon>Ovis</taxon>
    </lineage>
</organism>
<sequence>MRCRKPFLYSQGAHGGDQIINAGEGRAGGASPQAVGTEFQERPKAGKCERRLQQTQARTGPGESCLWRVQLPRTNFKRNMAFLGLHPSTLNTDSVPDENAVG</sequence>
<name>A0ACB9U336_9CETA</name>